<protein>
    <submittedName>
        <fullName evidence="2">Uncharacterized protein</fullName>
    </submittedName>
</protein>
<dbReference type="RefSeq" id="WP_282586592.1">
    <property type="nucleotide sequence ID" value="NZ_JAMOIM010000014.1"/>
</dbReference>
<dbReference type="AlphaFoldDB" id="A0AA41YX54"/>
<feature type="signal peptide" evidence="1">
    <location>
        <begin position="1"/>
        <end position="20"/>
    </location>
</feature>
<keyword evidence="1" id="KW-0732">Signal</keyword>
<keyword evidence="3" id="KW-1185">Reference proteome</keyword>
<organism evidence="2 3">
    <name type="scientific">Lichenifustis flavocetrariae</name>
    <dbReference type="NCBI Taxonomy" id="2949735"/>
    <lineage>
        <taxon>Bacteria</taxon>
        <taxon>Pseudomonadati</taxon>
        <taxon>Pseudomonadota</taxon>
        <taxon>Alphaproteobacteria</taxon>
        <taxon>Hyphomicrobiales</taxon>
        <taxon>Lichenihabitantaceae</taxon>
        <taxon>Lichenifustis</taxon>
    </lineage>
</organism>
<dbReference type="EMBL" id="JAMOIM010000014">
    <property type="protein sequence ID" value="MCW6510214.1"/>
    <property type="molecule type" value="Genomic_DNA"/>
</dbReference>
<reference evidence="2" key="1">
    <citation type="submission" date="2022-05" db="EMBL/GenBank/DDBJ databases">
        <authorList>
            <person name="Pankratov T."/>
        </authorList>
    </citation>
    <scope>NUCLEOTIDE SEQUENCE</scope>
    <source>
        <strain evidence="2">BP6-180914</strain>
    </source>
</reference>
<dbReference type="Proteomes" id="UP001165667">
    <property type="component" value="Unassembled WGS sequence"/>
</dbReference>
<accession>A0AA41YX54</accession>
<evidence type="ECO:0000313" key="2">
    <source>
        <dbReference type="EMBL" id="MCW6510214.1"/>
    </source>
</evidence>
<proteinExistence type="predicted"/>
<gene>
    <name evidence="2" type="ORF">M8523_19530</name>
</gene>
<sequence>MRIFAAIMSGLALTGFSASATEAATRAAATCASFMQDYPKALGTFRVSFERPLTITRDLFGGDDGIDVHILATNADVDGTLKCKGDAFRRFEVRISGTADAATSANFAQFQQAALSTLFGWDRARSATVVAAMSADADEYLRASIQRGDLYRSGKVEYHQGGLYDLGVIWTEADHTFVVTTQDGP</sequence>
<evidence type="ECO:0000313" key="3">
    <source>
        <dbReference type="Proteomes" id="UP001165667"/>
    </source>
</evidence>
<feature type="chain" id="PRO_5041245523" evidence="1">
    <location>
        <begin position="21"/>
        <end position="185"/>
    </location>
</feature>
<comment type="caution">
    <text evidence="2">The sequence shown here is derived from an EMBL/GenBank/DDBJ whole genome shotgun (WGS) entry which is preliminary data.</text>
</comment>
<evidence type="ECO:0000256" key="1">
    <source>
        <dbReference type="SAM" id="SignalP"/>
    </source>
</evidence>
<name>A0AA41YX54_9HYPH</name>